<dbReference type="Proteomes" id="UP001519460">
    <property type="component" value="Unassembled WGS sequence"/>
</dbReference>
<keyword evidence="3" id="KW-0239">DNA-directed DNA polymerase</keyword>
<evidence type="ECO:0000256" key="7">
    <source>
        <dbReference type="ARBA" id="ARBA00047303"/>
    </source>
</evidence>
<comment type="catalytic activity">
    <reaction evidence="7">
        <text>DNA(n) + a 2'-deoxyribonucleoside 5'-triphosphate = DNA(n+1) + diphosphate</text>
        <dbReference type="Rhea" id="RHEA:22508"/>
        <dbReference type="Rhea" id="RHEA-COMP:17339"/>
        <dbReference type="Rhea" id="RHEA-COMP:17340"/>
        <dbReference type="ChEBI" id="CHEBI:33019"/>
        <dbReference type="ChEBI" id="CHEBI:61560"/>
        <dbReference type="ChEBI" id="CHEBI:173112"/>
        <dbReference type="EC" id="2.7.7.7"/>
    </reaction>
    <physiologicalReaction direction="left-to-right" evidence="7">
        <dbReference type="Rhea" id="RHEA:22509"/>
    </physiologicalReaction>
</comment>
<sequence>MLLILPAPGLRIYMCLHLNQNSQARMLASDSTLLQVIQQLEDSQRHHYEVIPEGAPCKLYFDLEYQREANPASDGVNMVNTLIKLTCACLRAAFGLECSRNSVLDLDARCLRMSAAHSIPQQRPEQEMDFLQDEQGEVTETVSEIATSSCADGHNRLQLSIPEPQTNSKVKSAEQTEHPRVTVAAQRKDEDEKDARKSDGLAADTERSKAESSDEQATEADTERPPFELDSSQFQSLLRQFTLQELKSLFVKDKDGRNTCFADLGVYTKNRNFRLLQVL</sequence>
<evidence type="ECO:0000313" key="9">
    <source>
        <dbReference type="EMBL" id="KAK7475863.1"/>
    </source>
</evidence>
<keyword evidence="3" id="KW-0808">Transferase</keyword>
<organism evidence="9 10">
    <name type="scientific">Batillaria attramentaria</name>
    <dbReference type="NCBI Taxonomy" id="370345"/>
    <lineage>
        <taxon>Eukaryota</taxon>
        <taxon>Metazoa</taxon>
        <taxon>Spiralia</taxon>
        <taxon>Lophotrochozoa</taxon>
        <taxon>Mollusca</taxon>
        <taxon>Gastropoda</taxon>
        <taxon>Caenogastropoda</taxon>
        <taxon>Sorbeoconcha</taxon>
        <taxon>Cerithioidea</taxon>
        <taxon>Batillariidae</taxon>
        <taxon>Batillaria</taxon>
    </lineage>
</organism>
<keyword evidence="3" id="KW-0548">Nucleotidyltransferase</keyword>
<dbReference type="EMBL" id="JACVVK020000392">
    <property type="protein sequence ID" value="KAK7475863.1"/>
    <property type="molecule type" value="Genomic_DNA"/>
</dbReference>
<proteinExistence type="inferred from homology"/>
<feature type="compositionally biased region" description="Basic and acidic residues" evidence="8">
    <location>
        <begin position="171"/>
        <end position="212"/>
    </location>
</feature>
<evidence type="ECO:0000313" key="10">
    <source>
        <dbReference type="Proteomes" id="UP001519460"/>
    </source>
</evidence>
<evidence type="ECO:0000256" key="3">
    <source>
        <dbReference type="ARBA" id="ARBA00022932"/>
    </source>
</evidence>
<evidence type="ECO:0000256" key="5">
    <source>
        <dbReference type="ARBA" id="ARBA00044677"/>
    </source>
</evidence>
<evidence type="ECO:0000256" key="8">
    <source>
        <dbReference type="SAM" id="MobiDB-lite"/>
    </source>
</evidence>
<evidence type="ECO:0000256" key="4">
    <source>
        <dbReference type="ARBA" id="ARBA00026139"/>
    </source>
</evidence>
<dbReference type="EC" id="2.7.7.102" evidence="6"/>
<dbReference type="EC" id="2.7.7.7" evidence="2"/>
<feature type="region of interest" description="Disordered" evidence="8">
    <location>
        <begin position="153"/>
        <end position="228"/>
    </location>
</feature>
<evidence type="ECO:0000256" key="6">
    <source>
        <dbReference type="ARBA" id="ARBA00044768"/>
    </source>
</evidence>
<protein>
    <recommendedName>
        <fullName evidence="4">DNA-directed primase/polymerase protein</fullName>
        <ecNumber evidence="6">2.7.7.102</ecNumber>
        <ecNumber evidence="2">2.7.7.7</ecNumber>
    </recommendedName>
</protein>
<keyword evidence="10" id="KW-1185">Reference proteome</keyword>
<evidence type="ECO:0000256" key="1">
    <source>
        <dbReference type="ARBA" id="ARBA00009762"/>
    </source>
</evidence>
<accession>A0ABD0JM32</accession>
<reference evidence="9 10" key="1">
    <citation type="journal article" date="2023" name="Sci. Data">
        <title>Genome assembly of the Korean intertidal mud-creeper Batillaria attramentaria.</title>
        <authorList>
            <person name="Patra A.K."/>
            <person name="Ho P.T."/>
            <person name="Jun S."/>
            <person name="Lee S.J."/>
            <person name="Kim Y."/>
            <person name="Won Y.J."/>
        </authorList>
    </citation>
    <scope>NUCLEOTIDE SEQUENCE [LARGE SCALE GENOMIC DNA]</scope>
    <source>
        <strain evidence="9">Wonlab-2016</strain>
    </source>
</reference>
<name>A0ABD0JM32_9CAEN</name>
<dbReference type="AlphaFoldDB" id="A0ABD0JM32"/>
<dbReference type="GO" id="GO:0003887">
    <property type="term" value="F:DNA-directed DNA polymerase activity"/>
    <property type="evidence" value="ECO:0007669"/>
    <property type="project" value="UniProtKB-KW"/>
</dbReference>
<dbReference type="InterPro" id="IPR044917">
    <property type="entry name" value="PRIMPOL"/>
</dbReference>
<dbReference type="PANTHER" id="PTHR31399">
    <property type="entry name" value="DNA-DIRECTED PRIMASE / POLYMERASE PROTEIN"/>
    <property type="match status" value="1"/>
</dbReference>
<gene>
    <name evidence="9" type="ORF">BaRGS_00032913</name>
</gene>
<dbReference type="PANTHER" id="PTHR31399:SF0">
    <property type="entry name" value="DNA-DIRECTED PRIMASE_POLYMERASE PROTEIN"/>
    <property type="match status" value="1"/>
</dbReference>
<comment type="caution">
    <text evidence="9">The sequence shown here is derived from an EMBL/GenBank/DDBJ whole genome shotgun (WGS) entry which is preliminary data.</text>
</comment>
<comment type="catalytic activity">
    <reaction evidence="5">
        <text>ssDNA + n NTP = ssDNA/pppN(pN)n-1 hybrid + (n-1) diphosphate.</text>
        <dbReference type="EC" id="2.7.7.102"/>
    </reaction>
</comment>
<evidence type="ECO:0000256" key="2">
    <source>
        <dbReference type="ARBA" id="ARBA00012417"/>
    </source>
</evidence>
<comment type="similarity">
    <text evidence="1">Belongs to the eukaryotic-type primase small subunit family.</text>
</comment>